<feature type="compositionally biased region" description="Polar residues" evidence="10">
    <location>
        <begin position="1254"/>
        <end position="1274"/>
    </location>
</feature>
<dbReference type="PROSITE" id="PS50005">
    <property type="entry name" value="TPR"/>
    <property type="match status" value="7"/>
</dbReference>
<dbReference type="GO" id="GO:0017053">
    <property type="term" value="C:transcription repressor complex"/>
    <property type="evidence" value="ECO:0007669"/>
    <property type="project" value="TreeGrafter"/>
</dbReference>
<dbReference type="InterPro" id="IPR011990">
    <property type="entry name" value="TPR-like_helical_dom_sf"/>
</dbReference>
<evidence type="ECO:0000256" key="1">
    <source>
        <dbReference type="ARBA" id="ARBA00004123"/>
    </source>
</evidence>
<reference evidence="11 12" key="1">
    <citation type="submission" date="2019-05" db="EMBL/GenBank/DDBJ databases">
        <title>Emergence of the Ug99 lineage of the wheat stem rust pathogen through somatic hybridization.</title>
        <authorList>
            <person name="Li F."/>
            <person name="Upadhyaya N.M."/>
            <person name="Sperschneider J."/>
            <person name="Matny O."/>
            <person name="Nguyen-Phuc H."/>
            <person name="Mago R."/>
            <person name="Raley C."/>
            <person name="Miller M.E."/>
            <person name="Silverstein K.A.T."/>
            <person name="Henningsen E."/>
            <person name="Hirsch C.D."/>
            <person name="Visser B."/>
            <person name="Pretorius Z.A."/>
            <person name="Steffenson B.J."/>
            <person name="Schwessinger B."/>
            <person name="Dodds P.N."/>
            <person name="Figueroa M."/>
        </authorList>
    </citation>
    <scope>NUCLEOTIDE SEQUENCE [LARGE SCALE GENOMIC DNA]</scope>
    <source>
        <strain evidence="11 12">Ug99</strain>
    </source>
</reference>
<feature type="compositionally biased region" description="Pro residues" evidence="10">
    <location>
        <begin position="879"/>
        <end position="890"/>
    </location>
</feature>
<dbReference type="EMBL" id="VDEP01000203">
    <property type="protein sequence ID" value="KAA1124740.1"/>
    <property type="molecule type" value="Genomic_DNA"/>
</dbReference>
<dbReference type="InterPro" id="IPR019734">
    <property type="entry name" value="TPR_rpt"/>
</dbReference>
<keyword evidence="3" id="KW-0677">Repeat</keyword>
<proteinExistence type="inferred from homology"/>
<feature type="compositionally biased region" description="Basic and acidic residues" evidence="10">
    <location>
        <begin position="1473"/>
        <end position="1485"/>
    </location>
</feature>
<dbReference type="Pfam" id="PF13181">
    <property type="entry name" value="TPR_8"/>
    <property type="match status" value="1"/>
</dbReference>
<organism evidence="11 12">
    <name type="scientific">Puccinia graminis f. sp. tritici</name>
    <dbReference type="NCBI Taxonomy" id="56615"/>
    <lineage>
        <taxon>Eukaryota</taxon>
        <taxon>Fungi</taxon>
        <taxon>Dikarya</taxon>
        <taxon>Basidiomycota</taxon>
        <taxon>Pucciniomycotina</taxon>
        <taxon>Pucciniomycetes</taxon>
        <taxon>Pucciniales</taxon>
        <taxon>Pucciniaceae</taxon>
        <taxon>Puccinia</taxon>
    </lineage>
</organism>
<dbReference type="PANTHER" id="PTHR14017">
    <property type="entry name" value="LYSINE-SPECIFIC DEMETHYLASE"/>
    <property type="match status" value="1"/>
</dbReference>
<feature type="compositionally biased region" description="Basic and acidic residues" evidence="10">
    <location>
        <begin position="1390"/>
        <end position="1405"/>
    </location>
</feature>
<feature type="repeat" description="TPR" evidence="9">
    <location>
        <begin position="130"/>
        <end position="163"/>
    </location>
</feature>
<dbReference type="Proteomes" id="UP000325313">
    <property type="component" value="Unassembled WGS sequence"/>
</dbReference>
<dbReference type="GO" id="GO:0031490">
    <property type="term" value="F:chromatin DNA binding"/>
    <property type="evidence" value="ECO:0007669"/>
    <property type="project" value="TreeGrafter"/>
</dbReference>
<evidence type="ECO:0000256" key="2">
    <source>
        <dbReference type="ARBA" id="ARBA00022491"/>
    </source>
</evidence>
<evidence type="ECO:0000256" key="4">
    <source>
        <dbReference type="ARBA" id="ARBA00022803"/>
    </source>
</evidence>
<sequence>MLSQQPNQSSSSAHVIPGAQPPPALHHHHAGPTGPNNATGAGQHLLPGSSTQQPALPPALPSNHPGGGATSRQLAQPPPQPVGVNGGPPETQDATVAAILRDGDLNLQSQAGDWRPPTNPLIENLIKGTELTWIAAGSASESLGDYGRALECFERALKHNPLSVPALTKAAGIHRHKENFKAAASYFSRLLKIHEGSGEIWGALGHCYLMLDELPRAYTSYQQALHHFPTPKSEPKLWYGIGILYDRYGSLEHAEEAFSSVIMMDPHFEKANEIYFRLGIIYKQQRKAELSLECFQWILDKPPSPLTEIDIWFQIGHVHEQQGNFDQAKEAYERVLSENQTHAKVLQQLGGLYCREGSSFYNPQEAAHILTRSLSVDPGDPFSWYLLARVYMTMQDYTRAYESYQQAVYRDGKNPAFWCSIGVLYYAICQYHDSLDAYSRAIRINPYLSEVWFNLGALYESCNDQMPDAVDAYQRAIQLDSNNAHIQRRLDEIKLHQETGAPLGPPPPPRDMNHSSPNWPFPNTLNASAEAGFGHSALIHEEPTKPVPVLPPSHSPVTTRPISPAAPPARVSIPRPGTSSSASGLRPQSAGPFAHGPPPSSANLPPSHHPAHPGHVHPSAQQHAAPPASLNRRQSGGHGPLAPMEFESSPRLGTRGPPSAQHNLPHIRSVVDSHSRGPSPAPPAPEPLRRPMSISATGSAPREILSPRTSPSIRSNIPPGDRAQYSSAPNGRPPSHHVPPPVYSRYPTTAMPADETLPPQNQHPAAGGGPMGRDRERERPMRDSMRLRPHSPEYRTSTADRENRAPPGSASSTMYVHRGSDFAGAGYPPPPQTHHQSPYDPRHPSPGIRAGPGGHRFSPDQSGVHSPSWPGADPRAAGVPPPHPPGPAPLSPEDRRPGSQAGYPPHYPPPNMPPNQMGSTQHAPSSRRYDPRYDETTIPPHRQSGSHEQQATSPRPRSAIQRPYNDDVERQKALAAARQGQPSPTPSFTASEFSGPPGAGGSNAPRRTARTKQLNNKEDDFPPANHALMPPAPAVQTPATGAREGNSSQLPTQKKEKKKVANTKFRSTMKTKVNENSKRPSPSPVPPPTNPSDLPLSRTGQPGSPPPANNPSLPDRKVDEEFEEYDEVADALLSFAGQPPRRVLASQPSPTVQSPHSAPVSAGSRTGQAAKTNNNARVRASNGVSPASDKSSGGGGAGAAALGGSGEAGSPSNSPHSVAQRSTIESPIRADSSPESSLAQSSHYPAGPRILQSGILSDSQAGSGVSQHPNSLSAYPSAFTKRSRAESSPSAGDTSAPDPKRSRSSVAGHGGSGQPSPRSQTNSDGRSPLSGVGGGVGKTSIMSLTGGKKGIMNDDNPADPSLLGPHNSSSARRAKKSTPIPPPLSVFPADDLHHKTQISHNHEGSADGQRPRRRGSLDELEDQRQDEEDPSSTVKPPLPNSSTPTENQSKEKENRPSSSLADDDLPLSVQRTKKTEEEHQHHQQQEDENVGEVGEEKGEENGGGGGSEDDENEDGEVRDEDEDDNDHLDDERASGLEHLDHLKTRDTDSGITTTTNPIATTAGAVAGKEVVAGIGDQMDVSS</sequence>
<feature type="compositionally biased region" description="Acidic residues" evidence="10">
    <location>
        <begin position="1120"/>
        <end position="1129"/>
    </location>
</feature>
<feature type="compositionally biased region" description="Polar residues" evidence="10">
    <location>
        <begin position="1233"/>
        <end position="1243"/>
    </location>
</feature>
<dbReference type="GO" id="GO:0000122">
    <property type="term" value="P:negative regulation of transcription by RNA polymerase II"/>
    <property type="evidence" value="ECO:0007669"/>
    <property type="project" value="TreeGrafter"/>
</dbReference>
<keyword evidence="5" id="KW-0805">Transcription regulation</keyword>
<feature type="compositionally biased region" description="Polar residues" evidence="10">
    <location>
        <begin position="1163"/>
        <end position="1176"/>
    </location>
</feature>
<feature type="compositionally biased region" description="Polar residues" evidence="10">
    <location>
        <begin position="980"/>
        <end position="992"/>
    </location>
</feature>
<feature type="compositionally biased region" description="Polar residues" evidence="10">
    <location>
        <begin position="946"/>
        <end position="955"/>
    </location>
</feature>
<comment type="similarity">
    <text evidence="8">Belongs to the CYC8/SSN6 family.</text>
</comment>
<dbReference type="InterPro" id="IPR051630">
    <property type="entry name" value="Corepressor-Demethylase"/>
</dbReference>
<keyword evidence="4 9" id="KW-0802">TPR repeat</keyword>
<feature type="compositionally biased region" description="Pro residues" evidence="10">
    <location>
        <begin position="1081"/>
        <end position="1090"/>
    </location>
</feature>
<evidence type="ECO:0000256" key="10">
    <source>
        <dbReference type="SAM" id="MobiDB-lite"/>
    </source>
</evidence>
<dbReference type="FunFam" id="1.25.40.10:FF:000078">
    <property type="entry name" value="Transcriptional corepressor Cyc8"/>
    <property type="match status" value="1"/>
</dbReference>
<dbReference type="FunFam" id="1.25.40.10:FF:000403">
    <property type="entry name" value="General transcriptional repressor, putative"/>
    <property type="match status" value="1"/>
</dbReference>
<feature type="region of interest" description="Disordered" evidence="10">
    <location>
        <begin position="1"/>
        <end position="91"/>
    </location>
</feature>
<gene>
    <name evidence="11" type="ORF">PGTUg99_033323</name>
</gene>
<feature type="repeat" description="TPR" evidence="9">
    <location>
        <begin position="381"/>
        <end position="414"/>
    </location>
</feature>
<feature type="compositionally biased region" description="Acidic residues" evidence="10">
    <location>
        <begin position="1418"/>
        <end position="1430"/>
    </location>
</feature>
<dbReference type="SUPFAM" id="SSF48452">
    <property type="entry name" value="TPR-like"/>
    <property type="match status" value="2"/>
</dbReference>
<keyword evidence="7" id="KW-0539">Nucleus</keyword>
<keyword evidence="6" id="KW-0804">Transcription</keyword>
<feature type="repeat" description="TPR" evidence="9">
    <location>
        <begin position="309"/>
        <end position="342"/>
    </location>
</feature>
<evidence type="ECO:0000256" key="9">
    <source>
        <dbReference type="PROSITE-ProRule" id="PRU00339"/>
    </source>
</evidence>
<evidence type="ECO:0000256" key="7">
    <source>
        <dbReference type="ARBA" id="ARBA00023242"/>
    </source>
</evidence>
<feature type="region of interest" description="Disordered" evidence="10">
    <location>
        <begin position="498"/>
        <end position="527"/>
    </location>
</feature>
<dbReference type="Pfam" id="PF13432">
    <property type="entry name" value="TPR_16"/>
    <property type="match status" value="1"/>
</dbReference>
<feature type="repeat" description="TPR" evidence="9">
    <location>
        <begin position="235"/>
        <end position="268"/>
    </location>
</feature>
<feature type="compositionally biased region" description="Polar residues" evidence="10">
    <location>
        <begin position="1314"/>
        <end position="1325"/>
    </location>
</feature>
<evidence type="ECO:0000256" key="5">
    <source>
        <dbReference type="ARBA" id="ARBA00023015"/>
    </source>
</evidence>
<feature type="region of interest" description="Disordered" evidence="10">
    <location>
        <begin position="543"/>
        <end position="1556"/>
    </location>
</feature>
<comment type="subcellular location">
    <subcellularLocation>
        <location evidence="1">Nucleus</location>
    </subcellularLocation>
</comment>
<evidence type="ECO:0000313" key="11">
    <source>
        <dbReference type="EMBL" id="KAA1124740.1"/>
    </source>
</evidence>
<feature type="compositionally biased region" description="Basic and acidic residues" evidence="10">
    <location>
        <begin position="1529"/>
        <end position="1548"/>
    </location>
</feature>
<feature type="compositionally biased region" description="Polar residues" evidence="10">
    <location>
        <begin position="1146"/>
        <end position="1156"/>
    </location>
</feature>
<feature type="compositionally biased region" description="Polar residues" evidence="10">
    <location>
        <begin position="1"/>
        <end position="13"/>
    </location>
</feature>
<dbReference type="PANTHER" id="PTHR14017:SF1">
    <property type="entry name" value="LD02225P"/>
    <property type="match status" value="1"/>
</dbReference>
<feature type="compositionally biased region" description="Acidic residues" evidence="10">
    <location>
        <begin position="1507"/>
        <end position="1528"/>
    </location>
</feature>
<dbReference type="GO" id="GO:0005634">
    <property type="term" value="C:nucleus"/>
    <property type="evidence" value="ECO:0007669"/>
    <property type="project" value="UniProtKB-SubCell"/>
</dbReference>
<feature type="repeat" description="TPR" evidence="9">
    <location>
        <begin position="198"/>
        <end position="231"/>
    </location>
</feature>
<dbReference type="Gene3D" id="1.25.40.10">
    <property type="entry name" value="Tetratricopeptide repeat domain"/>
    <property type="match status" value="2"/>
</dbReference>
<feature type="compositionally biased region" description="Basic and acidic residues" evidence="10">
    <location>
        <begin position="772"/>
        <end position="804"/>
    </location>
</feature>
<feature type="compositionally biased region" description="Pro residues" evidence="10">
    <location>
        <begin position="545"/>
        <end position="554"/>
    </location>
</feature>
<evidence type="ECO:0000256" key="3">
    <source>
        <dbReference type="ARBA" id="ARBA00022737"/>
    </source>
</evidence>
<dbReference type="GO" id="GO:0000978">
    <property type="term" value="F:RNA polymerase II cis-regulatory region sequence-specific DNA binding"/>
    <property type="evidence" value="ECO:0007669"/>
    <property type="project" value="TreeGrafter"/>
</dbReference>
<accession>A0A5B0RG60</accession>
<feature type="compositionally biased region" description="Gly residues" evidence="10">
    <location>
        <begin position="1192"/>
        <end position="1207"/>
    </location>
</feature>
<feature type="repeat" description="TPR" evidence="9">
    <location>
        <begin position="415"/>
        <end position="448"/>
    </location>
</feature>
<feature type="compositionally biased region" description="Polar residues" evidence="10">
    <location>
        <begin position="514"/>
        <end position="527"/>
    </location>
</feature>
<evidence type="ECO:0000313" key="12">
    <source>
        <dbReference type="Proteomes" id="UP000325313"/>
    </source>
</evidence>
<dbReference type="SMART" id="SM00028">
    <property type="entry name" value="TPR"/>
    <property type="match status" value="10"/>
</dbReference>
<feature type="repeat" description="TPR" evidence="9">
    <location>
        <begin position="272"/>
        <end position="305"/>
    </location>
</feature>
<protein>
    <submittedName>
        <fullName evidence="11">Uncharacterized protein</fullName>
    </submittedName>
</protein>
<keyword evidence="2" id="KW-0678">Repressor</keyword>
<evidence type="ECO:0000256" key="6">
    <source>
        <dbReference type="ARBA" id="ARBA00023163"/>
    </source>
</evidence>
<dbReference type="Pfam" id="PF00515">
    <property type="entry name" value="TPR_1"/>
    <property type="match status" value="1"/>
</dbReference>
<name>A0A5B0RG60_PUCGR</name>
<evidence type="ECO:0000256" key="8">
    <source>
        <dbReference type="ARBA" id="ARBA00061082"/>
    </source>
</evidence>
<feature type="compositionally biased region" description="Low complexity" evidence="10">
    <location>
        <begin position="617"/>
        <end position="629"/>
    </location>
</feature>
<feature type="compositionally biased region" description="Polar residues" evidence="10">
    <location>
        <begin position="1211"/>
        <end position="1225"/>
    </location>
</feature>
<comment type="caution">
    <text evidence="11">The sequence shown here is derived from an EMBL/GenBank/DDBJ whole genome shotgun (WGS) entry which is preliminary data.</text>
</comment>